<dbReference type="RefSeq" id="WP_141223859.1">
    <property type="nucleotide sequence ID" value="NZ_FOZL01000001.1"/>
</dbReference>
<dbReference type="InterPro" id="IPR011250">
    <property type="entry name" value="OMP/PagP_B-barrel"/>
</dbReference>
<dbReference type="Gene3D" id="2.40.160.20">
    <property type="match status" value="1"/>
</dbReference>
<reference evidence="3 4" key="1">
    <citation type="submission" date="2016-10" db="EMBL/GenBank/DDBJ databases">
        <authorList>
            <person name="de Groot N.N."/>
        </authorList>
    </citation>
    <scope>NUCLEOTIDE SEQUENCE [LARGE SCALE GENOMIC DNA]</scope>
    <source>
        <strain evidence="3 4">DSM 21001</strain>
    </source>
</reference>
<dbReference type="Gene3D" id="3.30.1330.60">
    <property type="entry name" value="OmpA-like domain"/>
    <property type="match status" value="1"/>
</dbReference>
<dbReference type="SUPFAM" id="SSF103088">
    <property type="entry name" value="OmpA-like"/>
    <property type="match status" value="1"/>
</dbReference>
<protein>
    <recommendedName>
        <fullName evidence="5">Outer membrane protein OmpA</fullName>
    </recommendedName>
</protein>
<dbReference type="InterPro" id="IPR013783">
    <property type="entry name" value="Ig-like_fold"/>
</dbReference>
<evidence type="ECO:0000313" key="4">
    <source>
        <dbReference type="Proteomes" id="UP000199024"/>
    </source>
</evidence>
<dbReference type="OrthoDB" id="102557at2"/>
<dbReference type="Gene3D" id="2.60.40.10">
    <property type="entry name" value="Immunoglobulins"/>
    <property type="match status" value="1"/>
</dbReference>
<dbReference type="EMBL" id="FOZL01000001">
    <property type="protein sequence ID" value="SFS10880.1"/>
    <property type="molecule type" value="Genomic_DNA"/>
</dbReference>
<keyword evidence="4" id="KW-1185">Reference proteome</keyword>
<dbReference type="SUPFAM" id="SSF56925">
    <property type="entry name" value="OMPA-like"/>
    <property type="match status" value="1"/>
</dbReference>
<evidence type="ECO:0000256" key="2">
    <source>
        <dbReference type="SAM" id="SignalP"/>
    </source>
</evidence>
<sequence>MRLALYLGGTLSVALVLGATSLCAAEHAATAIASSSTALDQPQSNTQHDNKQKAGPPKVELFLGYSYLRAIPTYATGNRLVWMNGGSASAAFNLNRYFGLVADVGGFADSQLNLTGPGVPVPHVAASGGNAYTYLFGPRLSYRKHERITPFAQVLFGGIHASPVTLDGCTGTGCVPLPAQTAFAMTAGAGLDIGLTRHVAFRAVQAEYLMTRFPNPTTQASASQNDIRISSGIVFRLGGSPTPPPLTYSCSVSPTSVYPGEPIVVTGVAVNLSSKHPAVYTWSTDGGKMTGHDDTATIDTSSTSAGSYTVQGHVSQTSRQGGFADCSAPYTVLAYQPPTISCSADPSSLNSGDTARIIATAQSPQNRPLTYSYSASTGAIHGTGANATLVTAGANPGSITITCNVMDDKGQSATATTSVTIQTPPPVTVIATRRLCSVDFVRDQKRPTRVNNEAKACLDDVALNLQRNADAKLALVGHSDHDTSADAAAVRAMHTREYLVTDKGIDSSRISIYTGSSGSRSVDTILIPAGASLDATGLTPGPTK</sequence>
<keyword evidence="2" id="KW-0732">Signal</keyword>
<evidence type="ECO:0000256" key="1">
    <source>
        <dbReference type="SAM" id="MobiDB-lite"/>
    </source>
</evidence>
<organism evidence="3 4">
    <name type="scientific">Granulicella pectinivorans</name>
    <dbReference type="NCBI Taxonomy" id="474950"/>
    <lineage>
        <taxon>Bacteria</taxon>
        <taxon>Pseudomonadati</taxon>
        <taxon>Acidobacteriota</taxon>
        <taxon>Terriglobia</taxon>
        <taxon>Terriglobales</taxon>
        <taxon>Acidobacteriaceae</taxon>
        <taxon>Granulicella</taxon>
    </lineage>
</organism>
<dbReference type="InterPro" id="IPR035986">
    <property type="entry name" value="PKD_dom_sf"/>
</dbReference>
<dbReference type="AlphaFoldDB" id="A0A1I6M5A7"/>
<dbReference type="Proteomes" id="UP000199024">
    <property type="component" value="Unassembled WGS sequence"/>
</dbReference>
<evidence type="ECO:0000313" key="3">
    <source>
        <dbReference type="EMBL" id="SFS10880.1"/>
    </source>
</evidence>
<name>A0A1I6M5A7_9BACT</name>
<dbReference type="STRING" id="474950.SAMN05421771_1863"/>
<feature type="signal peptide" evidence="2">
    <location>
        <begin position="1"/>
        <end position="24"/>
    </location>
</feature>
<accession>A0A1I6M5A7</accession>
<dbReference type="InterPro" id="IPR036737">
    <property type="entry name" value="OmpA-like_sf"/>
</dbReference>
<feature type="region of interest" description="Disordered" evidence="1">
    <location>
        <begin position="36"/>
        <end position="55"/>
    </location>
</feature>
<gene>
    <name evidence="3" type="ORF">SAMN05421771_1863</name>
</gene>
<dbReference type="SUPFAM" id="SSF49299">
    <property type="entry name" value="PKD domain"/>
    <property type="match status" value="1"/>
</dbReference>
<evidence type="ECO:0008006" key="5">
    <source>
        <dbReference type="Google" id="ProtNLM"/>
    </source>
</evidence>
<proteinExistence type="predicted"/>
<feature type="chain" id="PRO_5011762761" description="Outer membrane protein OmpA" evidence="2">
    <location>
        <begin position="25"/>
        <end position="544"/>
    </location>
</feature>